<evidence type="ECO:0000259" key="2">
    <source>
        <dbReference type="SMART" id="SM00014"/>
    </source>
</evidence>
<evidence type="ECO:0000256" key="1">
    <source>
        <dbReference type="SAM" id="Phobius"/>
    </source>
</evidence>
<dbReference type="SMART" id="SM00014">
    <property type="entry name" value="acidPPc"/>
    <property type="match status" value="1"/>
</dbReference>
<feature type="transmembrane region" description="Helical" evidence="1">
    <location>
        <begin position="153"/>
        <end position="175"/>
    </location>
</feature>
<keyword evidence="1" id="KW-1133">Transmembrane helix</keyword>
<organism evidence="3 4">
    <name type="scientific">Bordetella genomosp. 2</name>
    <dbReference type="NCBI Taxonomy" id="1983456"/>
    <lineage>
        <taxon>Bacteria</taxon>
        <taxon>Pseudomonadati</taxon>
        <taxon>Pseudomonadota</taxon>
        <taxon>Betaproteobacteria</taxon>
        <taxon>Burkholderiales</taxon>
        <taxon>Alcaligenaceae</taxon>
        <taxon>Bordetella</taxon>
    </lineage>
</organism>
<dbReference type="EMBL" id="NEVT01000004">
    <property type="protein sequence ID" value="OZI78419.1"/>
    <property type="molecule type" value="Genomic_DNA"/>
</dbReference>
<dbReference type="Pfam" id="PF01569">
    <property type="entry name" value="PAP2"/>
    <property type="match status" value="1"/>
</dbReference>
<protein>
    <recommendedName>
        <fullName evidence="2">Phosphatidic acid phosphatase type 2/haloperoxidase domain-containing protein</fullName>
    </recommendedName>
</protein>
<evidence type="ECO:0000313" key="3">
    <source>
        <dbReference type="EMBL" id="OZI78419.1"/>
    </source>
</evidence>
<dbReference type="RefSeq" id="WP_094806596.1">
    <property type="nucleotide sequence ID" value="NZ_NEVT01000004.1"/>
</dbReference>
<proteinExistence type="predicted"/>
<keyword evidence="4" id="KW-1185">Reference proteome</keyword>
<dbReference type="Proteomes" id="UP000215633">
    <property type="component" value="Unassembled WGS sequence"/>
</dbReference>
<dbReference type="Gene3D" id="1.20.144.10">
    <property type="entry name" value="Phosphatidic acid phosphatase type 2/haloperoxidase"/>
    <property type="match status" value="1"/>
</dbReference>
<keyword evidence="1" id="KW-0812">Transmembrane</keyword>
<accession>A0A261VWL9</accession>
<name>A0A261VWL9_9BORD</name>
<feature type="transmembrane region" description="Helical" evidence="1">
    <location>
        <begin position="128"/>
        <end position="147"/>
    </location>
</feature>
<evidence type="ECO:0000313" key="4">
    <source>
        <dbReference type="Proteomes" id="UP000215633"/>
    </source>
</evidence>
<dbReference type="AlphaFoldDB" id="A0A261VWL9"/>
<feature type="domain" description="Phosphatidic acid phosphatase type 2/haloperoxidase" evidence="2">
    <location>
        <begin position="58"/>
        <end position="168"/>
    </location>
</feature>
<sequence>MYDIEFLEAWNIAAFRFFHGSLAAGPIWVQAAAWLAELPVYLAAVLVLGWLVCRRDAAAACLVACACASARLAELAMSLLAYHARPFAAGFGPAMVAHAANNSMPSSHATFVWTLAAALAARRQWPLAAALGVLGLLVAWARVFVGIHWPLDMVGAALAAMLGAFCGCLALRAWAALAPRT</sequence>
<dbReference type="InterPro" id="IPR036938">
    <property type="entry name" value="PAP2/HPO_sf"/>
</dbReference>
<comment type="caution">
    <text evidence="3">The sequence shown here is derived from an EMBL/GenBank/DDBJ whole genome shotgun (WGS) entry which is preliminary data.</text>
</comment>
<reference evidence="4" key="1">
    <citation type="submission" date="2017-05" db="EMBL/GenBank/DDBJ databases">
        <title>Complete and WGS of Bordetella genogroups.</title>
        <authorList>
            <person name="Spilker T."/>
            <person name="Lipuma J."/>
        </authorList>
    </citation>
    <scope>NUCLEOTIDE SEQUENCE [LARGE SCALE GENOMIC DNA]</scope>
    <source>
        <strain evidence="4">AU8256</strain>
    </source>
</reference>
<dbReference type="SUPFAM" id="SSF48317">
    <property type="entry name" value="Acid phosphatase/Vanadium-dependent haloperoxidase"/>
    <property type="match status" value="1"/>
</dbReference>
<dbReference type="InterPro" id="IPR000326">
    <property type="entry name" value="PAP2/HPO"/>
</dbReference>
<gene>
    <name evidence="3" type="ORF">CAL24_09900</name>
</gene>
<keyword evidence="1" id="KW-0472">Membrane</keyword>
<feature type="transmembrane region" description="Helical" evidence="1">
    <location>
        <begin position="27"/>
        <end position="52"/>
    </location>
</feature>